<evidence type="ECO:0000259" key="11">
    <source>
        <dbReference type="PROSITE" id="PS50109"/>
    </source>
</evidence>
<name>A0A0K6H516_9GAMM</name>
<evidence type="ECO:0000256" key="1">
    <source>
        <dbReference type="ARBA" id="ARBA00000085"/>
    </source>
</evidence>
<evidence type="ECO:0000256" key="3">
    <source>
        <dbReference type="ARBA" id="ARBA00012438"/>
    </source>
</evidence>
<sequence length="463" mass="51500">MRWYHSLTLRLLLLFWALLFAVASSGFLLAIWYSQPETPEPLSAEISNSLSPILSDPSIFSSLTPGRILAGNYRVAAAVTPEEGPTRLQLEPNLANTHRRELLSLLDAHEPQQLRLPNGMLLGPFGFEAQRILLIRPLTEAEREQQQISAKQAEDAQTLVLLFGSLLIAVLLGFWLVRPLKKLIGATREIAAGADKLHLKRLPKRNDELGELARALETAAHDLKVSRDAQRRLLSDVSHELRSPLARMQVALMLSQDDDPDANADANPHLVQMSRDVDRLGTIIERILSLSRLENGLVKLHPEPVNTYELAQTLAADLTYVDEQQGKRVLVLKGEWPVTATDDELLRLVIENLVRNALQYTDGIIELSCVRHDNDRCTILVRDHGDGVPEEQLQQLFEPFYRGDPSRNHKAGVGLGMALSLRAANVLGGSVTARNHPDGGLEVSINLPIQHLQETEQEQQEPA</sequence>
<evidence type="ECO:0000256" key="10">
    <source>
        <dbReference type="SAM" id="Phobius"/>
    </source>
</evidence>
<dbReference type="Pfam" id="PF00512">
    <property type="entry name" value="HisKA"/>
    <property type="match status" value="1"/>
</dbReference>
<dbReference type="SMART" id="SM00387">
    <property type="entry name" value="HATPase_c"/>
    <property type="match status" value="1"/>
</dbReference>
<dbReference type="Gene3D" id="1.10.287.130">
    <property type="match status" value="1"/>
</dbReference>
<keyword evidence="10" id="KW-0472">Membrane</keyword>
<evidence type="ECO:0000256" key="5">
    <source>
        <dbReference type="ARBA" id="ARBA00022553"/>
    </source>
</evidence>
<dbReference type="Proteomes" id="UP000182598">
    <property type="component" value="Unassembled WGS sequence"/>
</dbReference>
<gene>
    <name evidence="13" type="ORF">Ga0061064_1361</name>
</gene>
<organism evidence="13 14">
    <name type="scientific">Pseudidiomarina woesei</name>
    <dbReference type="NCBI Taxonomy" id="1381080"/>
    <lineage>
        <taxon>Bacteria</taxon>
        <taxon>Pseudomonadati</taxon>
        <taxon>Pseudomonadota</taxon>
        <taxon>Gammaproteobacteria</taxon>
        <taxon>Alteromonadales</taxon>
        <taxon>Idiomarinaceae</taxon>
        <taxon>Pseudidiomarina</taxon>
    </lineage>
</organism>
<keyword evidence="10" id="KW-1133">Transmembrane helix</keyword>
<evidence type="ECO:0000256" key="8">
    <source>
        <dbReference type="ARBA" id="ARBA00022777"/>
    </source>
</evidence>
<dbReference type="AlphaFoldDB" id="A0A0K6H516"/>
<comment type="subcellular location">
    <subcellularLocation>
        <location evidence="2">Cell membrane</location>
        <topology evidence="2">Multi-pass membrane protein</topology>
    </subcellularLocation>
</comment>
<dbReference type="EMBL" id="CYHB01000003">
    <property type="protein sequence ID" value="CUA85932.1"/>
    <property type="molecule type" value="Genomic_DNA"/>
</dbReference>
<evidence type="ECO:0000256" key="2">
    <source>
        <dbReference type="ARBA" id="ARBA00004651"/>
    </source>
</evidence>
<dbReference type="RefSeq" id="WP_055439022.1">
    <property type="nucleotide sequence ID" value="NZ_CYHB01000003.1"/>
</dbReference>
<dbReference type="EC" id="2.7.13.3" evidence="3"/>
<dbReference type="PRINTS" id="PR00344">
    <property type="entry name" value="BCTRLSENSOR"/>
</dbReference>
<dbReference type="InterPro" id="IPR036890">
    <property type="entry name" value="HATPase_C_sf"/>
</dbReference>
<dbReference type="InterPro" id="IPR050980">
    <property type="entry name" value="2C_sensor_his_kinase"/>
</dbReference>
<keyword evidence="6" id="KW-0808">Transferase</keyword>
<accession>A0A0K6H516</accession>
<dbReference type="InterPro" id="IPR004358">
    <property type="entry name" value="Sig_transdc_His_kin-like_C"/>
</dbReference>
<feature type="transmembrane region" description="Helical" evidence="10">
    <location>
        <begin position="159"/>
        <end position="177"/>
    </location>
</feature>
<dbReference type="PROSITE" id="PS50885">
    <property type="entry name" value="HAMP"/>
    <property type="match status" value="1"/>
</dbReference>
<dbReference type="Gene3D" id="3.30.565.10">
    <property type="entry name" value="Histidine kinase-like ATPase, C-terminal domain"/>
    <property type="match status" value="1"/>
</dbReference>
<reference evidence="14" key="1">
    <citation type="submission" date="2015-08" db="EMBL/GenBank/DDBJ databases">
        <authorList>
            <person name="Varghese N."/>
        </authorList>
    </citation>
    <scope>NUCLEOTIDE SEQUENCE [LARGE SCALE GENOMIC DNA]</scope>
    <source>
        <strain evidence="14">DSM 27808</strain>
    </source>
</reference>
<dbReference type="Pfam" id="PF02518">
    <property type="entry name" value="HATPase_c"/>
    <property type="match status" value="1"/>
</dbReference>
<keyword evidence="9" id="KW-0067">ATP-binding</keyword>
<keyword evidence="7" id="KW-0547">Nucleotide-binding</keyword>
<keyword evidence="5" id="KW-0597">Phosphoprotein</keyword>
<evidence type="ECO:0000313" key="14">
    <source>
        <dbReference type="Proteomes" id="UP000182598"/>
    </source>
</evidence>
<dbReference type="PANTHER" id="PTHR44936:SF10">
    <property type="entry name" value="SENSOR PROTEIN RSTB"/>
    <property type="match status" value="1"/>
</dbReference>
<evidence type="ECO:0000256" key="6">
    <source>
        <dbReference type="ARBA" id="ARBA00022679"/>
    </source>
</evidence>
<dbReference type="SMART" id="SM00388">
    <property type="entry name" value="HisKA"/>
    <property type="match status" value="1"/>
</dbReference>
<feature type="domain" description="Histidine kinase" evidence="11">
    <location>
        <begin position="236"/>
        <end position="451"/>
    </location>
</feature>
<proteinExistence type="predicted"/>
<evidence type="ECO:0000256" key="4">
    <source>
        <dbReference type="ARBA" id="ARBA00022475"/>
    </source>
</evidence>
<dbReference type="InterPro" id="IPR005467">
    <property type="entry name" value="His_kinase_dom"/>
</dbReference>
<comment type="catalytic activity">
    <reaction evidence="1">
        <text>ATP + protein L-histidine = ADP + protein N-phospho-L-histidine.</text>
        <dbReference type="EC" id="2.7.13.3"/>
    </reaction>
</comment>
<dbReference type="SMART" id="SM00304">
    <property type="entry name" value="HAMP"/>
    <property type="match status" value="1"/>
</dbReference>
<keyword evidence="10" id="KW-0812">Transmembrane</keyword>
<dbReference type="InterPro" id="IPR003594">
    <property type="entry name" value="HATPase_dom"/>
</dbReference>
<evidence type="ECO:0000256" key="7">
    <source>
        <dbReference type="ARBA" id="ARBA00022741"/>
    </source>
</evidence>
<keyword evidence="8 13" id="KW-0418">Kinase</keyword>
<dbReference type="SUPFAM" id="SSF47384">
    <property type="entry name" value="Homodimeric domain of signal transducing histidine kinase"/>
    <property type="match status" value="1"/>
</dbReference>
<feature type="domain" description="HAMP" evidence="12">
    <location>
        <begin position="174"/>
        <end position="228"/>
    </location>
</feature>
<dbReference type="CDD" id="cd00082">
    <property type="entry name" value="HisKA"/>
    <property type="match status" value="1"/>
</dbReference>
<dbReference type="CDD" id="cd06225">
    <property type="entry name" value="HAMP"/>
    <property type="match status" value="1"/>
</dbReference>
<dbReference type="InterPro" id="IPR003661">
    <property type="entry name" value="HisK_dim/P_dom"/>
</dbReference>
<evidence type="ECO:0000259" key="12">
    <source>
        <dbReference type="PROSITE" id="PS50885"/>
    </source>
</evidence>
<evidence type="ECO:0000313" key="13">
    <source>
        <dbReference type="EMBL" id="CUA85932.1"/>
    </source>
</evidence>
<dbReference type="SUPFAM" id="SSF55874">
    <property type="entry name" value="ATPase domain of HSP90 chaperone/DNA topoisomerase II/histidine kinase"/>
    <property type="match status" value="1"/>
</dbReference>
<dbReference type="PROSITE" id="PS50109">
    <property type="entry name" value="HIS_KIN"/>
    <property type="match status" value="1"/>
</dbReference>
<evidence type="ECO:0000256" key="9">
    <source>
        <dbReference type="ARBA" id="ARBA00022840"/>
    </source>
</evidence>
<keyword evidence="4" id="KW-1003">Cell membrane</keyword>
<dbReference type="Gene3D" id="6.10.340.10">
    <property type="match status" value="1"/>
</dbReference>
<dbReference type="GO" id="GO:0005886">
    <property type="term" value="C:plasma membrane"/>
    <property type="evidence" value="ECO:0007669"/>
    <property type="project" value="UniProtKB-SubCell"/>
</dbReference>
<dbReference type="InterPro" id="IPR036097">
    <property type="entry name" value="HisK_dim/P_sf"/>
</dbReference>
<dbReference type="PANTHER" id="PTHR44936">
    <property type="entry name" value="SENSOR PROTEIN CREC"/>
    <property type="match status" value="1"/>
</dbReference>
<dbReference type="GO" id="GO:0005524">
    <property type="term" value="F:ATP binding"/>
    <property type="evidence" value="ECO:0007669"/>
    <property type="project" value="UniProtKB-KW"/>
</dbReference>
<dbReference type="OrthoDB" id="9804645at2"/>
<dbReference type="GO" id="GO:0000155">
    <property type="term" value="F:phosphorelay sensor kinase activity"/>
    <property type="evidence" value="ECO:0007669"/>
    <property type="project" value="InterPro"/>
</dbReference>
<keyword evidence="14" id="KW-1185">Reference proteome</keyword>
<dbReference type="InterPro" id="IPR003660">
    <property type="entry name" value="HAMP_dom"/>
</dbReference>
<protein>
    <recommendedName>
        <fullName evidence="3">histidine kinase</fullName>
        <ecNumber evidence="3">2.7.13.3</ecNumber>
    </recommendedName>
</protein>
<dbReference type="SUPFAM" id="SSF158472">
    <property type="entry name" value="HAMP domain-like"/>
    <property type="match status" value="1"/>
</dbReference>
<dbReference type="Pfam" id="PF00672">
    <property type="entry name" value="HAMP"/>
    <property type="match status" value="1"/>
</dbReference>